<dbReference type="Pfam" id="PF24809">
    <property type="entry name" value="DUF7708"/>
    <property type="match status" value="1"/>
</dbReference>
<accession>A0A5N7CGP5</accession>
<gene>
    <name evidence="2" type="ORF">BDV23DRAFT_181087</name>
</gene>
<evidence type="ECO:0000313" key="2">
    <source>
        <dbReference type="EMBL" id="KAE8392938.1"/>
    </source>
</evidence>
<dbReference type="AlphaFoldDB" id="A0A5N7CGP5"/>
<dbReference type="OrthoDB" id="61900at2759"/>
<dbReference type="InterPro" id="IPR056125">
    <property type="entry name" value="DUF7708"/>
</dbReference>
<name>A0A5N7CGP5_PETAA</name>
<dbReference type="EMBL" id="ML735233">
    <property type="protein sequence ID" value="KAE8392938.1"/>
    <property type="molecule type" value="Genomic_DNA"/>
</dbReference>
<evidence type="ECO:0000259" key="1">
    <source>
        <dbReference type="Pfam" id="PF24809"/>
    </source>
</evidence>
<feature type="domain" description="DUF7708" evidence="1">
    <location>
        <begin position="11"/>
        <end position="139"/>
    </location>
</feature>
<organism evidence="2">
    <name type="scientific">Petromyces alliaceus</name>
    <name type="common">Aspergillus alliaceus</name>
    <dbReference type="NCBI Taxonomy" id="209559"/>
    <lineage>
        <taxon>Eukaryota</taxon>
        <taxon>Fungi</taxon>
        <taxon>Dikarya</taxon>
        <taxon>Ascomycota</taxon>
        <taxon>Pezizomycotina</taxon>
        <taxon>Eurotiomycetes</taxon>
        <taxon>Eurotiomycetidae</taxon>
        <taxon>Eurotiales</taxon>
        <taxon>Aspergillaceae</taxon>
        <taxon>Aspergillus</taxon>
        <taxon>Aspergillus subgen. Circumdati</taxon>
    </lineage>
</organism>
<sequence>MIEATKAGCSAASATAYEYTKIIDIFVGQAQIMWPWVYGAFKVLLVARVNHTEMKQNVEEHMATSKAKFEIVDHLTTYLPSQRLVQTIGKLYDCFQRFLAKALKFYSKNAFKSFAKLWTALKPIVRSIERTFNEVRDIIHFSNHFTGHVVLTKVSRMLDLIEGEAVRFSKASDVEQTCQLFRRRVEAKLEKHGVERPHREVKDSGLKSLDLDAHLADPFIDLIIFEEARAQQLKVEEQRPEM</sequence>
<protein>
    <recommendedName>
        <fullName evidence="1">DUF7708 domain-containing protein</fullName>
    </recommendedName>
</protein>
<dbReference type="Proteomes" id="UP000326877">
    <property type="component" value="Unassembled WGS sequence"/>
</dbReference>
<reference evidence="2" key="1">
    <citation type="submission" date="2019-04" db="EMBL/GenBank/DDBJ databases">
        <title>Friends and foes A comparative genomics studyof 23 Aspergillus species from section Flavi.</title>
        <authorList>
            <consortium name="DOE Joint Genome Institute"/>
            <person name="Kjaerbolling I."/>
            <person name="Vesth T."/>
            <person name="Frisvad J.C."/>
            <person name="Nybo J.L."/>
            <person name="Theobald S."/>
            <person name="Kildgaard S."/>
            <person name="Isbrandt T."/>
            <person name="Kuo A."/>
            <person name="Sato A."/>
            <person name="Lyhne E.K."/>
            <person name="Kogle M.E."/>
            <person name="Wiebenga A."/>
            <person name="Kun R.S."/>
            <person name="Lubbers R.J."/>
            <person name="Makela M.R."/>
            <person name="Barry K."/>
            <person name="Chovatia M."/>
            <person name="Clum A."/>
            <person name="Daum C."/>
            <person name="Haridas S."/>
            <person name="He G."/>
            <person name="LaButti K."/>
            <person name="Lipzen A."/>
            <person name="Mondo S."/>
            <person name="Riley R."/>
            <person name="Salamov A."/>
            <person name="Simmons B.A."/>
            <person name="Magnuson J.K."/>
            <person name="Henrissat B."/>
            <person name="Mortensen U.H."/>
            <person name="Larsen T.O."/>
            <person name="Devries R.P."/>
            <person name="Grigoriev I.V."/>
            <person name="Machida M."/>
            <person name="Baker S.E."/>
            <person name="Andersen M.R."/>
        </authorList>
    </citation>
    <scope>NUCLEOTIDE SEQUENCE [LARGE SCALE GENOMIC DNA]</scope>
    <source>
        <strain evidence="2">IBT 14317</strain>
    </source>
</reference>
<proteinExistence type="predicted"/>